<sequence>MPCGYNCIPLHAAWTMVAFVYQRAGAPDSVGILGAEVQQSVMQALRVVLNVCNSAQGKVTVAGLFNWSHTLQQVGMPSAILCLWGVQDSAACKFMSILYNHLTSKVPIGLALCKAMIAMIDDGDNWEPKHWASYSMVGVPHVQLPGFKY</sequence>
<evidence type="ECO:0000313" key="3">
    <source>
        <dbReference type="Proteomes" id="UP001497444"/>
    </source>
</evidence>
<proteinExistence type="predicted"/>
<reference evidence="2" key="1">
    <citation type="submission" date="2024-02" db="EMBL/GenBank/DDBJ databases">
        <authorList>
            <consortium name="ELIXIR-Norway"/>
            <consortium name="Elixir Norway"/>
        </authorList>
    </citation>
    <scope>NUCLEOTIDE SEQUENCE</scope>
</reference>
<dbReference type="EMBL" id="OZ020112">
    <property type="protein sequence ID" value="CAK9264800.1"/>
    <property type="molecule type" value="Genomic_DNA"/>
</dbReference>
<protein>
    <recommendedName>
        <fullName evidence="1">CHAT domain-containing protein</fullName>
    </recommendedName>
</protein>
<dbReference type="Proteomes" id="UP001497444">
    <property type="component" value="Chromosome 17"/>
</dbReference>
<dbReference type="Pfam" id="PF12770">
    <property type="entry name" value="CHAT"/>
    <property type="match status" value="1"/>
</dbReference>
<dbReference type="InterPro" id="IPR024983">
    <property type="entry name" value="CHAT_dom"/>
</dbReference>
<evidence type="ECO:0000259" key="1">
    <source>
        <dbReference type="Pfam" id="PF12770"/>
    </source>
</evidence>
<evidence type="ECO:0000313" key="2">
    <source>
        <dbReference type="EMBL" id="CAK9264800.1"/>
    </source>
</evidence>
<organism evidence="2 3">
    <name type="scientific">Sphagnum jensenii</name>
    <dbReference type="NCBI Taxonomy" id="128206"/>
    <lineage>
        <taxon>Eukaryota</taxon>
        <taxon>Viridiplantae</taxon>
        <taxon>Streptophyta</taxon>
        <taxon>Embryophyta</taxon>
        <taxon>Bryophyta</taxon>
        <taxon>Sphagnophytina</taxon>
        <taxon>Sphagnopsida</taxon>
        <taxon>Sphagnales</taxon>
        <taxon>Sphagnaceae</taxon>
        <taxon>Sphagnum</taxon>
    </lineage>
</organism>
<accession>A0ABP0WD96</accession>
<keyword evidence="3" id="KW-1185">Reference proteome</keyword>
<gene>
    <name evidence="2" type="ORF">CSSPJE1EN1_LOCUS10278</name>
</gene>
<name>A0ABP0WD96_9BRYO</name>
<feature type="domain" description="CHAT" evidence="1">
    <location>
        <begin position="41"/>
        <end position="138"/>
    </location>
</feature>